<evidence type="ECO:0000259" key="4">
    <source>
        <dbReference type="Pfam" id="PF16399"/>
    </source>
</evidence>
<evidence type="ECO:0000259" key="6">
    <source>
        <dbReference type="Pfam" id="PF21144"/>
    </source>
</evidence>
<dbReference type="Gene3D" id="3.40.50.300">
    <property type="entry name" value="P-loop containing nucleotide triphosphate hydrolases"/>
    <property type="match status" value="2"/>
</dbReference>
<dbReference type="CDD" id="cd18808">
    <property type="entry name" value="SF1_C_Upf1"/>
    <property type="match status" value="1"/>
</dbReference>
<dbReference type="InterPro" id="IPR027417">
    <property type="entry name" value="P-loop_NTPase"/>
</dbReference>
<organism evidence="7 8">
    <name type="scientific">Chytriomyces confervae</name>
    <dbReference type="NCBI Taxonomy" id="246404"/>
    <lineage>
        <taxon>Eukaryota</taxon>
        <taxon>Fungi</taxon>
        <taxon>Fungi incertae sedis</taxon>
        <taxon>Chytridiomycota</taxon>
        <taxon>Chytridiomycota incertae sedis</taxon>
        <taxon>Chytridiomycetes</taxon>
        <taxon>Chytridiales</taxon>
        <taxon>Chytriomycetaceae</taxon>
        <taxon>Chytriomyces</taxon>
    </lineage>
</organism>
<dbReference type="PANTHER" id="PTHR10887">
    <property type="entry name" value="DNA2/NAM7 HELICASE FAMILY"/>
    <property type="match status" value="1"/>
</dbReference>
<evidence type="ECO:0000256" key="1">
    <source>
        <dbReference type="SAM" id="MobiDB-lite"/>
    </source>
</evidence>
<accession>A0A507FJ86</accession>
<evidence type="ECO:0000259" key="3">
    <source>
        <dbReference type="Pfam" id="PF13087"/>
    </source>
</evidence>
<feature type="domain" description="RNA helicase aquarius N-terminal" evidence="4">
    <location>
        <begin position="100"/>
        <end position="457"/>
    </location>
</feature>
<feature type="domain" description="RNA helicase aquarius beta-barrel" evidence="5">
    <location>
        <begin position="607"/>
        <end position="780"/>
    </location>
</feature>
<evidence type="ECO:0000259" key="2">
    <source>
        <dbReference type="Pfam" id="PF13086"/>
    </source>
</evidence>
<reference evidence="7 8" key="1">
    <citation type="journal article" date="2019" name="Sci. Rep.">
        <title>Comparative genomics of chytrid fungi reveal insights into the obligate biotrophic and pathogenic lifestyle of Synchytrium endobioticum.</title>
        <authorList>
            <person name="van de Vossenberg B.T.L.H."/>
            <person name="Warris S."/>
            <person name="Nguyen H.D.T."/>
            <person name="van Gent-Pelzer M.P.E."/>
            <person name="Joly D.L."/>
            <person name="van de Geest H.C."/>
            <person name="Bonants P.J.M."/>
            <person name="Smith D.S."/>
            <person name="Levesque C.A."/>
            <person name="van der Lee T.A.J."/>
        </authorList>
    </citation>
    <scope>NUCLEOTIDE SEQUENCE [LARGE SCALE GENOMIC DNA]</scope>
    <source>
        <strain evidence="7 8">CBS 675.73</strain>
    </source>
</reference>
<dbReference type="InterPro" id="IPR032174">
    <property type="entry name" value="Aquarius_N"/>
</dbReference>
<dbReference type="Pfam" id="PF21144">
    <property type="entry name" value="Aquarius_N_3rd"/>
    <property type="match status" value="1"/>
</dbReference>
<dbReference type="InterPro" id="IPR048966">
    <property type="entry name" value="Aquarius_b-barrel"/>
</dbReference>
<dbReference type="InterPro" id="IPR026300">
    <property type="entry name" value="CWF11_fam"/>
</dbReference>
<dbReference type="GO" id="GO:0003729">
    <property type="term" value="F:mRNA binding"/>
    <property type="evidence" value="ECO:0007669"/>
    <property type="project" value="TreeGrafter"/>
</dbReference>
<dbReference type="Pfam" id="PF21143">
    <property type="entry name" value="Aquarius_N_2nd"/>
    <property type="match status" value="1"/>
</dbReference>
<dbReference type="SUPFAM" id="SSF52540">
    <property type="entry name" value="P-loop containing nucleoside triphosphate hydrolases"/>
    <property type="match status" value="1"/>
</dbReference>
<dbReference type="GO" id="GO:0000398">
    <property type="term" value="P:mRNA splicing, via spliceosome"/>
    <property type="evidence" value="ECO:0007669"/>
    <property type="project" value="InterPro"/>
</dbReference>
<proteinExistence type="predicted"/>
<dbReference type="Proteomes" id="UP000320333">
    <property type="component" value="Unassembled WGS sequence"/>
</dbReference>
<gene>
    <name evidence="7" type="ORF">CcCBS67573_g02449</name>
</gene>
<feature type="domain" description="DNA2/NAM7 helicase-like C-terminal" evidence="3">
    <location>
        <begin position="1245"/>
        <end position="1439"/>
    </location>
</feature>
<feature type="region of interest" description="Disordered" evidence="1">
    <location>
        <begin position="1537"/>
        <end position="1578"/>
    </location>
</feature>
<dbReference type="Pfam" id="PF16399">
    <property type="entry name" value="Aquarius_N_1st"/>
    <property type="match status" value="1"/>
</dbReference>
<dbReference type="STRING" id="246404.A0A507FJ86"/>
<dbReference type="CDD" id="cd17935">
    <property type="entry name" value="EEXXQc_AQR"/>
    <property type="match status" value="1"/>
</dbReference>
<dbReference type="InterPro" id="IPR047187">
    <property type="entry name" value="SF1_C_Upf1"/>
</dbReference>
<feature type="region of interest" description="Disordered" evidence="1">
    <location>
        <begin position="9"/>
        <end position="33"/>
    </location>
</feature>
<dbReference type="PIRSF" id="PIRSF038901">
    <property type="entry name" value="AQR_cwf11"/>
    <property type="match status" value="1"/>
</dbReference>
<dbReference type="InterPro" id="IPR041677">
    <property type="entry name" value="DNA2/NAM7_AAA_11"/>
</dbReference>
<dbReference type="Pfam" id="PF13087">
    <property type="entry name" value="AAA_12"/>
    <property type="match status" value="1"/>
</dbReference>
<protein>
    <recommendedName>
        <fullName evidence="9">Pre-mRNA-splicing factor</fullName>
    </recommendedName>
</protein>
<evidence type="ECO:0000259" key="5">
    <source>
        <dbReference type="Pfam" id="PF21143"/>
    </source>
</evidence>
<dbReference type="PANTHER" id="PTHR10887:SF5">
    <property type="entry name" value="RNA HELICASE AQUARIUS"/>
    <property type="match status" value="1"/>
</dbReference>
<evidence type="ECO:0000313" key="7">
    <source>
        <dbReference type="EMBL" id="TPX76282.1"/>
    </source>
</evidence>
<dbReference type="InterPro" id="IPR045055">
    <property type="entry name" value="DNA2/NAM7-like"/>
</dbReference>
<dbReference type="EMBL" id="QEAP01000052">
    <property type="protein sequence ID" value="TPX76282.1"/>
    <property type="molecule type" value="Genomic_DNA"/>
</dbReference>
<feature type="domain" description="RNA helicase aquarius insertion" evidence="6">
    <location>
        <begin position="830"/>
        <end position="923"/>
    </location>
</feature>
<dbReference type="FunFam" id="3.40.50.300:FF:002863">
    <property type="entry name" value="Pre-mRNA-splicing factor cwf11"/>
    <property type="match status" value="1"/>
</dbReference>
<keyword evidence="8" id="KW-1185">Reference proteome</keyword>
<dbReference type="OrthoDB" id="1879at2759"/>
<dbReference type="InterPro" id="IPR048967">
    <property type="entry name" value="Aquarius_insert"/>
</dbReference>
<name>A0A507FJ86_9FUNG</name>
<dbReference type="GO" id="GO:0004386">
    <property type="term" value="F:helicase activity"/>
    <property type="evidence" value="ECO:0007669"/>
    <property type="project" value="InterPro"/>
</dbReference>
<dbReference type="InterPro" id="IPR041679">
    <property type="entry name" value="DNA2/NAM7-like_C"/>
</dbReference>
<dbReference type="Pfam" id="PF13086">
    <property type="entry name" value="AAA_11"/>
    <property type="match status" value="1"/>
</dbReference>
<sequence length="1578" mass="177758">MSSVDLGFFSAAALPEEEEPRQDTSMDAEDTHQAQELGVEEDAHAASAQTGRVNVSVTVADLEDNAITRLANTHWLFKDSASKDKVAGKGKARSKGKAAKHPVQHGPVLERAVIDQLWAEMVLSPRATVLLDMNQYLEKYLWPTFMATASADHVLSIAAIINEKCRDRVIAAPFAAVTDDAEKYAVLWRRALNLLVPPKTLKSKTIDDTHSNVAQYTLLVFLINAFQRMENITVRSECARLVGISIWHSLRDADKLETEFNKNVGLRKAWNRAEKKSANASEEDLQNEQFFLSSLIKLYFKKLASIENTPTKANIPAIEFCERVLELLTDLLGQLTTRRFLTVLLKDHYVAQTSRASNLAQRGMKNLNSGTSGALSAATFVQLLELYELYEDFEVDVATGEAVSRDEAEVIHAEQLQNLQKLCFVKYRSHLEDFALSPIGDIGEASVFKKHIMKLVMEAEENEEGGDDESQNTSGLAVLHGLCLDLGYRITVVGEDEDDEDAPKYDASFLADALCRTYCKKTRQLDLVNAVSTDLFDDQRAPDSYRFQNMHCLPIPKLNLQFLTMHDYLLRNFNLFRLETAYEIRQDVEDAVKRLQPRYMPDVDALSGSTAFAGWSRMACPIERFEVTEVGAPAVGETKPSFVLGELSFVIGKYNDAIRREWESLKRHDVLFLITIEKEAELPSWSATAEVAKGKTGGPTVPFRKEYGIKSVRGCMIVDALDQSVGEDSKNGGEQGSSRRLYNRTLRVSLDANQYERDMQRVSKKEARDVHQTFNIVLRRKASENNFKSVVECLRDLMQSSDIVVPEWLHDVVLGYGDPSSAVFTRMKNPVTKLDFRDTFLDYEHAVASFPGKQLQAVGESTLKPPFVLTFPNDLFEALAEEKVDDTKAGKRKRAANAANDKNESVIKIETYKPHNMGPFVEDAPKLNMIKFTPKQVEAIHAGSSPGLTLIVGPPGTGKTDTTVQIIANIYHNFPNEKTLLITHSNQALNQLFEKIVDLDIDQRHVLRLGQGAEDINSEESWSKYGRVNSFLEKRIQLLAQVDALAATLSIPGAHGYTCETAQNFFLQYIVRYWDQYQAVLKAADVTVQKLNDFFPFHYYFSSAPTPLFYEGQSLEDAVDTVEGCYRHISKIFTELEDIRAFELLRNNHDRSNYLLIKEAKIIALTCTHAAMKRKELVALGFKYHNVIMEEAAQVLEVETFIPLLLQSADQDTGLSHLKRVVLIGDHHQLPPVVHNNGFQKYGNMEQSLFARLIRLGVPAIELDQQGRCRSGLADLFRWNYSSLDDLELIKKAARSEFTLANPGFAFDYQFINVEDYQGKGETEPIPHFIQNLGEAEYVVATYQYMRLLGYPASKISILTTYNGQKALIEDVLEKRCRWNPLFGLPGDVATVDKFQGQQNDFILLSLVRTKTAGHLRDVRRLIVALSRARLGMYIFGRQNLFENSYELQEVFKKLLKRPSDGFWLRGQELWDAPEFSRLADDFGVVLGQDDEWVAEDNSEAAVFKIANVAHMGSYVHQMIIEQVEWMKMEKAKKAQLIADEENKDDDNEDENMEASMGESGNGDGPTDAAARIDEESA</sequence>
<comment type="caution">
    <text evidence="7">The sequence shown here is derived from an EMBL/GenBank/DDBJ whole genome shotgun (WGS) entry which is preliminary data.</text>
</comment>
<feature type="domain" description="DNA2/NAM7 helicase helicase" evidence="2">
    <location>
        <begin position="935"/>
        <end position="1236"/>
    </location>
</feature>
<feature type="compositionally biased region" description="Acidic residues" evidence="1">
    <location>
        <begin position="1539"/>
        <end position="1553"/>
    </location>
</feature>
<evidence type="ECO:0000313" key="8">
    <source>
        <dbReference type="Proteomes" id="UP000320333"/>
    </source>
</evidence>
<feature type="compositionally biased region" description="Basic and acidic residues" evidence="1">
    <location>
        <begin position="21"/>
        <end position="33"/>
    </location>
</feature>
<evidence type="ECO:0008006" key="9">
    <source>
        <dbReference type="Google" id="ProtNLM"/>
    </source>
</evidence>
<dbReference type="GO" id="GO:0071013">
    <property type="term" value="C:catalytic step 2 spliceosome"/>
    <property type="evidence" value="ECO:0007669"/>
    <property type="project" value="TreeGrafter"/>
</dbReference>